<keyword evidence="3" id="KW-1185">Reference proteome</keyword>
<dbReference type="EMBL" id="VIEB01000207">
    <property type="protein sequence ID" value="TQE00728.1"/>
    <property type="molecule type" value="Genomic_DNA"/>
</dbReference>
<keyword evidence="1" id="KW-0812">Transmembrane</keyword>
<evidence type="ECO:0000313" key="3">
    <source>
        <dbReference type="Proteomes" id="UP000315295"/>
    </source>
</evidence>
<protein>
    <submittedName>
        <fullName evidence="2">Uncharacterized protein</fullName>
    </submittedName>
</protein>
<evidence type="ECO:0000313" key="2">
    <source>
        <dbReference type="EMBL" id="TQE00728.1"/>
    </source>
</evidence>
<sequence>MPSLSAFSIIPAMVRNDVQSNVFVKTDEWVEVYRSHICFLRGVVMGVVSTVVIVSVHGGRFGKDRRLKGWSRVADELEAHGATVLL</sequence>
<reference evidence="2 3" key="1">
    <citation type="journal article" date="2019" name="G3 (Bethesda)">
        <title>Sequencing of a Wild Apple (Malus baccata) Genome Unravels the Differences Between Cultivated and Wild Apple Species Regarding Disease Resistance and Cold Tolerance.</title>
        <authorList>
            <person name="Chen X."/>
        </authorList>
    </citation>
    <scope>NUCLEOTIDE SEQUENCE [LARGE SCALE GENOMIC DNA]</scope>
    <source>
        <strain evidence="3">cv. Shandingzi</strain>
        <tissue evidence="2">Leaves</tissue>
    </source>
</reference>
<comment type="caution">
    <text evidence="2">The sequence shown here is derived from an EMBL/GenBank/DDBJ whole genome shotgun (WGS) entry which is preliminary data.</text>
</comment>
<dbReference type="Proteomes" id="UP000315295">
    <property type="component" value="Unassembled WGS sequence"/>
</dbReference>
<dbReference type="AlphaFoldDB" id="A0A540MPK4"/>
<keyword evidence="1" id="KW-1133">Transmembrane helix</keyword>
<accession>A0A540MPK4</accession>
<proteinExistence type="predicted"/>
<organism evidence="2 3">
    <name type="scientific">Malus baccata</name>
    <name type="common">Siberian crab apple</name>
    <name type="synonym">Pyrus baccata</name>
    <dbReference type="NCBI Taxonomy" id="106549"/>
    <lineage>
        <taxon>Eukaryota</taxon>
        <taxon>Viridiplantae</taxon>
        <taxon>Streptophyta</taxon>
        <taxon>Embryophyta</taxon>
        <taxon>Tracheophyta</taxon>
        <taxon>Spermatophyta</taxon>
        <taxon>Magnoliopsida</taxon>
        <taxon>eudicotyledons</taxon>
        <taxon>Gunneridae</taxon>
        <taxon>Pentapetalae</taxon>
        <taxon>rosids</taxon>
        <taxon>fabids</taxon>
        <taxon>Rosales</taxon>
        <taxon>Rosaceae</taxon>
        <taxon>Amygdaloideae</taxon>
        <taxon>Maleae</taxon>
        <taxon>Malus</taxon>
    </lineage>
</organism>
<gene>
    <name evidence="2" type="ORF">C1H46_013667</name>
</gene>
<feature type="transmembrane region" description="Helical" evidence="1">
    <location>
        <begin position="39"/>
        <end position="58"/>
    </location>
</feature>
<keyword evidence="1" id="KW-0472">Membrane</keyword>
<name>A0A540MPK4_MALBA</name>
<evidence type="ECO:0000256" key="1">
    <source>
        <dbReference type="SAM" id="Phobius"/>
    </source>
</evidence>